<feature type="domain" description="N-acetyltransferase" evidence="1">
    <location>
        <begin position="7"/>
        <end position="215"/>
    </location>
</feature>
<dbReference type="PANTHER" id="PTHR42791:SF1">
    <property type="entry name" value="N-ACETYLTRANSFERASE DOMAIN-CONTAINING PROTEIN"/>
    <property type="match status" value="1"/>
</dbReference>
<dbReference type="InterPro" id="IPR000182">
    <property type="entry name" value="GNAT_dom"/>
</dbReference>
<dbReference type="InterPro" id="IPR016181">
    <property type="entry name" value="Acyl_CoA_acyltransferase"/>
</dbReference>
<sequence length="221" mass="23933">MPPSLNLVIRDAGHDDQAAIVRVLVTAFSAGPVARWIDPDPVSRDGHSTGYFAAAVEVAIACGLARLAAENGDVVAAALWLPHTETAQAGTATPRRLRPPDRRTASPAAVAAWRRLHALEALLADRHPTHPHHHLSFIGVRPDRQGRGIGTYLLDGHHAYLDGLSMPAYLEANDPRNRKLYQRHGYTDLGGALVLPGGGVRVWPMWREPMRTTVVTSGDAR</sequence>
<dbReference type="RefSeq" id="WP_189079315.1">
    <property type="nucleotide sequence ID" value="NZ_BMMX01000008.1"/>
</dbReference>
<reference evidence="2" key="1">
    <citation type="journal article" date="2014" name="Int. J. Syst. Evol. Microbiol.">
        <title>Complete genome sequence of Corynebacterium casei LMG S-19264T (=DSM 44701T), isolated from a smear-ripened cheese.</title>
        <authorList>
            <consortium name="US DOE Joint Genome Institute (JGI-PGF)"/>
            <person name="Walter F."/>
            <person name="Albersmeier A."/>
            <person name="Kalinowski J."/>
            <person name="Ruckert C."/>
        </authorList>
    </citation>
    <scope>NUCLEOTIDE SEQUENCE</scope>
    <source>
        <strain evidence="2">CGMCC 4.7299</strain>
    </source>
</reference>
<dbReference type="PROSITE" id="PS51186">
    <property type="entry name" value="GNAT"/>
    <property type="match status" value="1"/>
</dbReference>
<dbReference type="AlphaFoldDB" id="A0A8J3C007"/>
<proteinExistence type="predicted"/>
<dbReference type="InterPro" id="IPR052523">
    <property type="entry name" value="Trichothecene_AcTrans"/>
</dbReference>
<evidence type="ECO:0000259" key="1">
    <source>
        <dbReference type="PROSITE" id="PS51186"/>
    </source>
</evidence>
<organism evidence="2 3">
    <name type="scientific">Mangrovihabitans endophyticus</name>
    <dbReference type="NCBI Taxonomy" id="1751298"/>
    <lineage>
        <taxon>Bacteria</taxon>
        <taxon>Bacillati</taxon>
        <taxon>Actinomycetota</taxon>
        <taxon>Actinomycetes</taxon>
        <taxon>Micromonosporales</taxon>
        <taxon>Micromonosporaceae</taxon>
        <taxon>Mangrovihabitans</taxon>
    </lineage>
</organism>
<dbReference type="CDD" id="cd04301">
    <property type="entry name" value="NAT_SF"/>
    <property type="match status" value="1"/>
</dbReference>
<gene>
    <name evidence="2" type="ORF">GCM10012284_24780</name>
</gene>
<reference evidence="2" key="2">
    <citation type="submission" date="2020-09" db="EMBL/GenBank/DDBJ databases">
        <authorList>
            <person name="Sun Q."/>
            <person name="Zhou Y."/>
        </authorList>
    </citation>
    <scope>NUCLEOTIDE SEQUENCE</scope>
    <source>
        <strain evidence="2">CGMCC 4.7299</strain>
    </source>
</reference>
<comment type="caution">
    <text evidence="2">The sequence shown here is derived from an EMBL/GenBank/DDBJ whole genome shotgun (WGS) entry which is preliminary data.</text>
</comment>
<dbReference type="Gene3D" id="3.40.630.30">
    <property type="match status" value="1"/>
</dbReference>
<dbReference type="SUPFAM" id="SSF55729">
    <property type="entry name" value="Acyl-CoA N-acyltransferases (Nat)"/>
    <property type="match status" value="1"/>
</dbReference>
<protein>
    <submittedName>
        <fullName evidence="2">N-acetyltransferase</fullName>
    </submittedName>
</protein>
<dbReference type="PANTHER" id="PTHR42791">
    <property type="entry name" value="GNAT FAMILY ACETYLTRANSFERASE"/>
    <property type="match status" value="1"/>
</dbReference>
<dbReference type="EMBL" id="BMMX01000008">
    <property type="protein sequence ID" value="GGK89833.1"/>
    <property type="molecule type" value="Genomic_DNA"/>
</dbReference>
<evidence type="ECO:0000313" key="3">
    <source>
        <dbReference type="Proteomes" id="UP000656042"/>
    </source>
</evidence>
<dbReference type="Proteomes" id="UP000656042">
    <property type="component" value="Unassembled WGS sequence"/>
</dbReference>
<keyword evidence="3" id="KW-1185">Reference proteome</keyword>
<accession>A0A8J3C007</accession>
<dbReference type="GO" id="GO:0016747">
    <property type="term" value="F:acyltransferase activity, transferring groups other than amino-acyl groups"/>
    <property type="evidence" value="ECO:0007669"/>
    <property type="project" value="InterPro"/>
</dbReference>
<dbReference type="Pfam" id="PF13508">
    <property type="entry name" value="Acetyltransf_7"/>
    <property type="match status" value="1"/>
</dbReference>
<name>A0A8J3C007_9ACTN</name>
<evidence type="ECO:0000313" key="2">
    <source>
        <dbReference type="EMBL" id="GGK89833.1"/>
    </source>
</evidence>